<dbReference type="PANTHER" id="PTHR43298">
    <property type="entry name" value="MULTIDRUG RESISTANCE PROTEIN NORM-RELATED"/>
    <property type="match status" value="1"/>
</dbReference>
<dbReference type="OrthoDB" id="9776324at2"/>
<evidence type="ECO:0000256" key="3">
    <source>
        <dbReference type="ARBA" id="ARBA00010199"/>
    </source>
</evidence>
<feature type="transmembrane region" description="Helical" evidence="13">
    <location>
        <begin position="184"/>
        <end position="204"/>
    </location>
</feature>
<dbReference type="PIRSF" id="PIRSF006603">
    <property type="entry name" value="DinF"/>
    <property type="match status" value="1"/>
</dbReference>
<evidence type="ECO:0000256" key="11">
    <source>
        <dbReference type="ARBA" id="ARBA00023136"/>
    </source>
</evidence>
<reference evidence="14 15" key="1">
    <citation type="submission" date="2018-08" db="EMBL/GenBank/DDBJ databases">
        <title>A genome reference for cultivated species of the human gut microbiota.</title>
        <authorList>
            <person name="Zou Y."/>
            <person name="Xue W."/>
            <person name="Luo G."/>
        </authorList>
    </citation>
    <scope>NUCLEOTIDE SEQUENCE [LARGE SCALE GENOMIC DNA]</scope>
    <source>
        <strain evidence="14 15">AM25-21AC</strain>
    </source>
</reference>
<dbReference type="Pfam" id="PF01554">
    <property type="entry name" value="MatE"/>
    <property type="match status" value="2"/>
</dbReference>
<keyword evidence="10" id="KW-0406">Ion transport</keyword>
<evidence type="ECO:0000256" key="2">
    <source>
        <dbReference type="ARBA" id="ARBA00004651"/>
    </source>
</evidence>
<feature type="transmembrane region" description="Helical" evidence="13">
    <location>
        <begin position="79"/>
        <end position="102"/>
    </location>
</feature>
<organism evidence="14 15">
    <name type="scientific">Mitsuokella multacida</name>
    <dbReference type="NCBI Taxonomy" id="52226"/>
    <lineage>
        <taxon>Bacteria</taxon>
        <taxon>Bacillati</taxon>
        <taxon>Bacillota</taxon>
        <taxon>Negativicutes</taxon>
        <taxon>Selenomonadales</taxon>
        <taxon>Selenomonadaceae</taxon>
        <taxon>Mitsuokella</taxon>
    </lineage>
</organism>
<evidence type="ECO:0000256" key="7">
    <source>
        <dbReference type="ARBA" id="ARBA00022475"/>
    </source>
</evidence>
<dbReference type="NCBIfam" id="TIGR00797">
    <property type="entry name" value="matE"/>
    <property type="match status" value="1"/>
</dbReference>
<name>A0A414NZ37_9FIRM</name>
<dbReference type="GO" id="GO:0006811">
    <property type="term" value="P:monoatomic ion transport"/>
    <property type="evidence" value="ECO:0007669"/>
    <property type="project" value="UniProtKB-KW"/>
</dbReference>
<keyword evidence="9 13" id="KW-1133">Transmembrane helix</keyword>
<dbReference type="EMBL" id="QRHE01000002">
    <property type="protein sequence ID" value="RHF52970.1"/>
    <property type="molecule type" value="Genomic_DNA"/>
</dbReference>
<keyword evidence="5" id="KW-0813">Transport</keyword>
<comment type="caution">
    <text evidence="14">The sequence shown here is derived from an EMBL/GenBank/DDBJ whole genome shotgun (WGS) entry which is preliminary data.</text>
</comment>
<evidence type="ECO:0000256" key="5">
    <source>
        <dbReference type="ARBA" id="ARBA00022448"/>
    </source>
</evidence>
<dbReference type="GO" id="GO:0015297">
    <property type="term" value="F:antiporter activity"/>
    <property type="evidence" value="ECO:0007669"/>
    <property type="project" value="UniProtKB-KW"/>
</dbReference>
<evidence type="ECO:0000256" key="4">
    <source>
        <dbReference type="ARBA" id="ARBA00020268"/>
    </source>
</evidence>
<keyword evidence="8 13" id="KW-0812">Transmembrane</keyword>
<evidence type="ECO:0000256" key="1">
    <source>
        <dbReference type="ARBA" id="ARBA00003408"/>
    </source>
</evidence>
<protein>
    <recommendedName>
        <fullName evidence="4">Probable multidrug resistance protein NorM</fullName>
    </recommendedName>
    <alternativeName>
        <fullName evidence="12">Multidrug-efflux transporter</fullName>
    </alternativeName>
</protein>
<keyword evidence="6" id="KW-0050">Antiport</keyword>
<feature type="transmembrane region" description="Helical" evidence="13">
    <location>
        <begin position="337"/>
        <end position="358"/>
    </location>
</feature>
<feature type="transmembrane region" description="Helical" evidence="13">
    <location>
        <begin position="433"/>
        <end position="458"/>
    </location>
</feature>
<evidence type="ECO:0000256" key="12">
    <source>
        <dbReference type="ARBA" id="ARBA00031636"/>
    </source>
</evidence>
<dbReference type="InterPro" id="IPR002528">
    <property type="entry name" value="MATE_fam"/>
</dbReference>
<evidence type="ECO:0000256" key="9">
    <source>
        <dbReference type="ARBA" id="ARBA00022989"/>
    </source>
</evidence>
<keyword evidence="7" id="KW-1003">Cell membrane</keyword>
<evidence type="ECO:0000256" key="10">
    <source>
        <dbReference type="ARBA" id="ARBA00023065"/>
    </source>
</evidence>
<feature type="transmembrane region" description="Helical" evidence="13">
    <location>
        <begin position="277"/>
        <end position="298"/>
    </location>
</feature>
<keyword evidence="11 13" id="KW-0472">Membrane</keyword>
<sequence length="469" mass="51080">MLIYYNSRILSERSQAMHFGKHLQIDMLHGPIIGPMILFALPLAMTGVLQQLFNTADVLVLGQFVSTEALAAVGNNSPIIGLLVNLFMGVSLGANVVIARFIGAHDLKETIRAVHTSFLLALIFGVLVAVIGELMARPMLEALSVPTSVMPLAETYLRIYFLGMPAIGLYNFESAIYRSRGNTWMPLQALAAASGLNVVLDLLAVLVFDWGVAGVAATTALSNYLSAWILYRGLCHEHGIIRLEPGAIRLERSYAKEILRIGLPAGIQGMVFSLSNLVIQAAINSLGAVVMAASTAAFTIEINIYVLLIAFGQAVTTFVSQNYGAGNLPRCRRVTQLGLLVTMVVTIVLSALACIFADPLLALFNDNPAVIDVGRIRIYYIIGFYFLCVFIEILSGAMRGYGHSLPPALLMLVTVCGVRITWIYTAFVAEPTFATIMISYPLSWAATVVLLVFIYLFYRRHITARKVLL</sequence>
<dbReference type="GO" id="GO:0042910">
    <property type="term" value="F:xenobiotic transmembrane transporter activity"/>
    <property type="evidence" value="ECO:0007669"/>
    <property type="project" value="InterPro"/>
</dbReference>
<feature type="transmembrane region" description="Helical" evidence="13">
    <location>
        <begin position="210"/>
        <end position="231"/>
    </location>
</feature>
<comment type="function">
    <text evidence="1">Multidrug efflux pump.</text>
</comment>
<proteinExistence type="inferred from homology"/>
<evidence type="ECO:0000256" key="8">
    <source>
        <dbReference type="ARBA" id="ARBA00022692"/>
    </source>
</evidence>
<dbReference type="InterPro" id="IPR048279">
    <property type="entry name" value="MdtK-like"/>
</dbReference>
<comment type="subcellular location">
    <subcellularLocation>
        <location evidence="2">Cell membrane</location>
        <topology evidence="2">Multi-pass membrane protein</topology>
    </subcellularLocation>
</comment>
<feature type="transmembrane region" description="Helical" evidence="13">
    <location>
        <begin position="378"/>
        <end position="397"/>
    </location>
</feature>
<dbReference type="InterPro" id="IPR050222">
    <property type="entry name" value="MATE_MdtK"/>
</dbReference>
<evidence type="ECO:0000256" key="6">
    <source>
        <dbReference type="ARBA" id="ARBA00022449"/>
    </source>
</evidence>
<dbReference type="GO" id="GO:0005886">
    <property type="term" value="C:plasma membrane"/>
    <property type="evidence" value="ECO:0007669"/>
    <property type="project" value="UniProtKB-SubCell"/>
</dbReference>
<evidence type="ECO:0000256" key="13">
    <source>
        <dbReference type="SAM" id="Phobius"/>
    </source>
</evidence>
<accession>A0A414NZ37</accession>
<evidence type="ECO:0000313" key="15">
    <source>
        <dbReference type="Proteomes" id="UP000283442"/>
    </source>
</evidence>
<comment type="similarity">
    <text evidence="3">Belongs to the multi antimicrobial extrusion (MATE) (TC 2.A.66.1) family.</text>
</comment>
<gene>
    <name evidence="14" type="ORF">DW674_03450</name>
</gene>
<dbReference type="PANTHER" id="PTHR43298:SF2">
    <property type="entry name" value="FMN_FAD EXPORTER YEEO-RELATED"/>
    <property type="match status" value="1"/>
</dbReference>
<dbReference type="CDD" id="cd13138">
    <property type="entry name" value="MATE_yoeA_like"/>
    <property type="match status" value="1"/>
</dbReference>
<feature type="transmembrane region" description="Helical" evidence="13">
    <location>
        <begin position="32"/>
        <end position="53"/>
    </location>
</feature>
<dbReference type="Proteomes" id="UP000283442">
    <property type="component" value="Unassembled WGS sequence"/>
</dbReference>
<feature type="transmembrane region" description="Helical" evidence="13">
    <location>
        <begin position="114"/>
        <end position="135"/>
    </location>
</feature>
<feature type="transmembrane region" description="Helical" evidence="13">
    <location>
        <begin position="409"/>
        <end position="427"/>
    </location>
</feature>
<dbReference type="AlphaFoldDB" id="A0A414NZ37"/>
<evidence type="ECO:0000313" key="14">
    <source>
        <dbReference type="EMBL" id="RHF52970.1"/>
    </source>
</evidence>
<feature type="transmembrane region" description="Helical" evidence="13">
    <location>
        <begin position="155"/>
        <end position="172"/>
    </location>
</feature>